<name>A0A2W4CXV6_9HYPH</name>
<reference evidence="1 2" key="1">
    <citation type="journal article" date="2018" name="Sci. Rep.">
        <title>Rhizobium tumorigenes sp. nov., a novel plant tumorigenic bacterium isolated from cane gall tumors on thornless blackberry.</title>
        <authorList>
            <person name="Kuzmanovi N."/>
            <person name="Smalla K."/>
            <person name="Gronow S."/>
            <person name="PuBawska J."/>
        </authorList>
    </citation>
    <scope>NUCLEOTIDE SEQUENCE [LARGE SCALE GENOMIC DNA]</scope>
    <source>
        <strain evidence="1 2">CCBAU 85046</strain>
    </source>
</reference>
<gene>
    <name evidence="1" type="ORF">CPY51_04645</name>
</gene>
<evidence type="ECO:0000313" key="2">
    <source>
        <dbReference type="Proteomes" id="UP000248925"/>
    </source>
</evidence>
<sequence length="651" mass="72977">MTFRLATFGELRLVDTRGEPVGFPVKGLLLICYLLATNREDVSRGNAARMLWESEDHSISLVNLRKTISRVLIRQAEIGVEFLKFTPTAISLDRSALDSDLAELARIEPDSPIKRIDSLVRLLRHVFLESLEFQTAAFSEWIEQERARHTGLLLRSVEESLSPAATVDDRALIKEAVLCLLRINPDGENIHQLLVDAYEADGEVDALRKIFERRKSAIWGTLSLTPDAHALEVARRVYEKRYPEARPSVATNRLAIPPDTAVDPLAKQLIPRVALLPPADIGRISSPSAMAELLIQDITIGLSAARTLRVVAPFTSAQISRHADKMALIKQHSISYFLDTRLSGGDETSLFAQLIHIANDEVVWAERFSLKSSELPIQRREIARRVAAGVVNEVQRNELAREYFEQNPAAYHHYLLGQHYLQNLTLPDIRRARREFRAALQESQYFAPALSGLARTHSREWLLTARGDIEHLRLSETHANHAIAAGQDLAAGYRELGVTKLFLGDFDESAAALQLAETLSPHYADVIADHADTLVHASLPAQGLEKIEQAIDLNPLCPDLYHWTAAGANYYLGRYEQALASVARMQNGEPAGRLSAASWAMLGNQKKARSFVRKVRESYPEFDVDEWLSIVPIKEQWQKDHYREGLLKAGF</sequence>
<organism evidence="1 2">
    <name type="scientific">Rhizobium tubonense</name>
    <dbReference type="NCBI Taxonomy" id="484088"/>
    <lineage>
        <taxon>Bacteria</taxon>
        <taxon>Pseudomonadati</taxon>
        <taxon>Pseudomonadota</taxon>
        <taxon>Alphaproteobacteria</taxon>
        <taxon>Hyphomicrobiales</taxon>
        <taxon>Rhizobiaceae</taxon>
        <taxon>Rhizobium/Agrobacterium group</taxon>
        <taxon>Rhizobium</taxon>
    </lineage>
</organism>
<comment type="caution">
    <text evidence="1">The sequence shown here is derived from an EMBL/GenBank/DDBJ whole genome shotgun (WGS) entry which is preliminary data.</text>
</comment>
<dbReference type="SUPFAM" id="SSF48452">
    <property type="entry name" value="TPR-like"/>
    <property type="match status" value="1"/>
</dbReference>
<dbReference type="OrthoDB" id="54411at2"/>
<accession>A0A2W4CXV6</accession>
<keyword evidence="2" id="KW-1185">Reference proteome</keyword>
<dbReference type="RefSeq" id="WP_111158875.1">
    <property type="nucleotide sequence ID" value="NZ_PCDP01000003.1"/>
</dbReference>
<protein>
    <submittedName>
        <fullName evidence="1">SARP family transcriptional regulator</fullName>
    </submittedName>
</protein>
<dbReference type="AlphaFoldDB" id="A0A2W4CXV6"/>
<dbReference type="Proteomes" id="UP000248925">
    <property type="component" value="Unassembled WGS sequence"/>
</dbReference>
<dbReference type="Gene3D" id="1.25.40.10">
    <property type="entry name" value="Tetratricopeptide repeat domain"/>
    <property type="match status" value="2"/>
</dbReference>
<dbReference type="EMBL" id="PCDP01000003">
    <property type="protein sequence ID" value="PZM16271.1"/>
    <property type="molecule type" value="Genomic_DNA"/>
</dbReference>
<evidence type="ECO:0000313" key="1">
    <source>
        <dbReference type="EMBL" id="PZM16271.1"/>
    </source>
</evidence>
<dbReference type="InterPro" id="IPR011990">
    <property type="entry name" value="TPR-like_helical_dom_sf"/>
</dbReference>
<proteinExistence type="predicted"/>